<dbReference type="HOGENOM" id="CLU_146579_0_0_3"/>
<proteinExistence type="predicted"/>
<dbReference type="Proteomes" id="UP000002384">
    <property type="component" value="Chromosome"/>
</dbReference>
<evidence type="ECO:0000313" key="2">
    <source>
        <dbReference type="Proteomes" id="UP000002384"/>
    </source>
</evidence>
<dbReference type="eggNOG" id="ENOG50336JE">
    <property type="taxonomic scope" value="Bacteria"/>
</dbReference>
<dbReference type="EMBL" id="CP001291">
    <property type="protein sequence ID" value="ACK71337.1"/>
    <property type="molecule type" value="Genomic_DNA"/>
</dbReference>
<accession>B7K9Y1</accession>
<evidence type="ECO:0000313" key="1">
    <source>
        <dbReference type="EMBL" id="ACK71337.1"/>
    </source>
</evidence>
<reference evidence="2" key="1">
    <citation type="journal article" date="2011" name="MBio">
        <title>Novel metabolic attributes of the genus Cyanothece, comprising a group of unicellular nitrogen-fixing Cyanobacteria.</title>
        <authorList>
            <person name="Bandyopadhyay A."/>
            <person name="Elvitigala T."/>
            <person name="Welsh E."/>
            <person name="Stockel J."/>
            <person name="Liberton M."/>
            <person name="Min H."/>
            <person name="Sherman L.A."/>
            <person name="Pakrasi H.B."/>
        </authorList>
    </citation>
    <scope>NUCLEOTIDE SEQUENCE [LARGE SCALE GENOMIC DNA]</scope>
    <source>
        <strain evidence="2">PCC 7424</strain>
    </source>
</reference>
<name>B7K9Y1_GLOC7</name>
<keyword evidence="2" id="KW-1185">Reference proteome</keyword>
<dbReference type="STRING" id="65393.PCC7424_2933"/>
<sequence length="130" mass="15216">MTNFRIQEKQKDLEVRLEKLKFLFSQIGQKIEQIYQQGDLSPVGCWIVRYQAKGQGGSYWYYKWQSHQAIFITKQGTKSYQKYIGKAGSPAFNQAVEMMMRRNLIEALQAVHHIIELGLLDLEEEASREN</sequence>
<gene>
    <name evidence="1" type="ordered locus">PCC7424_2933</name>
</gene>
<dbReference type="OrthoDB" id="427496at2"/>
<dbReference type="AlphaFoldDB" id="B7K9Y1"/>
<dbReference type="RefSeq" id="WP_015954937.1">
    <property type="nucleotide sequence ID" value="NC_011729.1"/>
</dbReference>
<organism evidence="1 2">
    <name type="scientific">Gloeothece citriformis (strain PCC 7424)</name>
    <name type="common">Cyanothece sp. (strain PCC 7424)</name>
    <dbReference type="NCBI Taxonomy" id="65393"/>
    <lineage>
        <taxon>Bacteria</taxon>
        <taxon>Bacillati</taxon>
        <taxon>Cyanobacteriota</taxon>
        <taxon>Cyanophyceae</taxon>
        <taxon>Oscillatoriophycideae</taxon>
        <taxon>Chroococcales</taxon>
        <taxon>Aphanothecaceae</taxon>
        <taxon>Gloeothece</taxon>
        <taxon>Gloeothece citriformis</taxon>
    </lineage>
</organism>
<dbReference type="KEGG" id="cyc:PCC7424_2933"/>
<protein>
    <submittedName>
        <fullName evidence="1">Uncharacterized protein</fullName>
    </submittedName>
</protein>